<evidence type="ECO:0000256" key="1">
    <source>
        <dbReference type="ARBA" id="ARBA00010062"/>
    </source>
</evidence>
<proteinExistence type="inferred from homology"/>
<dbReference type="Proteomes" id="UP000682843">
    <property type="component" value="Chromosome"/>
</dbReference>
<dbReference type="SUPFAM" id="SSF53822">
    <property type="entry name" value="Periplasmic binding protein-like I"/>
    <property type="match status" value="1"/>
</dbReference>
<dbReference type="Gene3D" id="3.40.50.2300">
    <property type="match status" value="2"/>
</dbReference>
<dbReference type="Pfam" id="PF13458">
    <property type="entry name" value="Peripla_BP_6"/>
    <property type="match status" value="1"/>
</dbReference>
<dbReference type="InterPro" id="IPR051010">
    <property type="entry name" value="BCAA_transport"/>
</dbReference>
<dbReference type="PANTHER" id="PTHR30483">
    <property type="entry name" value="LEUCINE-SPECIFIC-BINDING PROTEIN"/>
    <property type="match status" value="1"/>
</dbReference>
<evidence type="ECO:0000256" key="2">
    <source>
        <dbReference type="ARBA" id="ARBA00022729"/>
    </source>
</evidence>
<evidence type="ECO:0000256" key="4">
    <source>
        <dbReference type="SAM" id="SignalP"/>
    </source>
</evidence>
<evidence type="ECO:0000259" key="5">
    <source>
        <dbReference type="Pfam" id="PF13458"/>
    </source>
</evidence>
<dbReference type="InterPro" id="IPR028081">
    <property type="entry name" value="Leu-bd"/>
</dbReference>
<name>A0ABX8A5T8_9BRAD</name>
<dbReference type="InterPro" id="IPR028082">
    <property type="entry name" value="Peripla_BP_I"/>
</dbReference>
<accession>A0ABX8A5T8</accession>
<keyword evidence="7" id="KW-1185">Reference proteome</keyword>
<comment type="similarity">
    <text evidence="1">Belongs to the leucine-binding protein family.</text>
</comment>
<feature type="chain" id="PRO_5046877736" evidence="4">
    <location>
        <begin position="20"/>
        <end position="397"/>
    </location>
</feature>
<keyword evidence="3" id="KW-0813">Transport</keyword>
<dbReference type="EMBL" id="CP036498">
    <property type="protein sequence ID" value="QUS38646.1"/>
    <property type="molecule type" value="Genomic_DNA"/>
</dbReference>
<keyword evidence="3" id="KW-0029">Amino-acid transport</keyword>
<feature type="signal peptide" evidence="4">
    <location>
        <begin position="1"/>
        <end position="19"/>
    </location>
</feature>
<evidence type="ECO:0000313" key="6">
    <source>
        <dbReference type="EMBL" id="QUS38646.1"/>
    </source>
</evidence>
<evidence type="ECO:0000313" key="7">
    <source>
        <dbReference type="Proteomes" id="UP000682843"/>
    </source>
</evidence>
<evidence type="ECO:0000256" key="3">
    <source>
        <dbReference type="ARBA" id="ARBA00022970"/>
    </source>
</evidence>
<reference evidence="6 7" key="1">
    <citation type="submission" date="2019-02" db="EMBL/GenBank/DDBJ databases">
        <title>Emended description of the genus Rhodopseudomonas and description of Rhodopseudomonas albus sp. nov., a non-phototrophic, heavy-metal-tolerant bacterium isolated from garden soil.</title>
        <authorList>
            <person name="Bao Z."/>
            <person name="Cao W.W."/>
            <person name="Sato Y."/>
            <person name="Nishizawa T."/>
            <person name="Zhao J."/>
            <person name="Guo Y."/>
            <person name="Ohta H."/>
        </authorList>
    </citation>
    <scope>NUCLEOTIDE SEQUENCE [LARGE SCALE GENOMIC DNA]</scope>
    <source>
        <strain evidence="6 7">SK50-23</strain>
    </source>
</reference>
<gene>
    <name evidence="6" type="ORF">RPMA_07200</name>
</gene>
<sequence length="397" mass="42260">MLKLAAMSAAVVCWSTAVAAQTMPIKVGVLTDMSGPYAAIAGKGAVVAAELAIADFAKEFPAVKVELVSADHQNKPDVAISIARKWFDSDGVSMVSELTTSAIALAVQKLAEDKDKVSIVSGAGSSDLTGKACSKTGFHWTYDTYALARGTGSAIVDQGAKQWFFLTVDYAFGKSLQQDVTDAVLAKGGSVIGDVKHPLNTSDFSSFLLQAQASKADVIGLANAGSDLINVIKQANEFGIAKSQRLAALLVYISDVHALGLNVAKNVYLTTAFYWDMNDETRAWSQRYFDKVGAMPTMAQAGEYSAVLHYLRATQKAGSTAGGKVAEAMRALPVKDIFAPNGTVRADGRMVHDMYLARVKEPSQSTKPWDYYAIVKTIKGDEAFRKMAAGNCPLVSN</sequence>
<dbReference type="CDD" id="cd06327">
    <property type="entry name" value="PBP1_SBP-like"/>
    <property type="match status" value="1"/>
</dbReference>
<keyword evidence="2 4" id="KW-0732">Signal</keyword>
<organism evidence="6 7">
    <name type="scientific">Tardiphaga alba</name>
    <dbReference type="NCBI Taxonomy" id="340268"/>
    <lineage>
        <taxon>Bacteria</taxon>
        <taxon>Pseudomonadati</taxon>
        <taxon>Pseudomonadota</taxon>
        <taxon>Alphaproteobacteria</taxon>
        <taxon>Hyphomicrobiales</taxon>
        <taxon>Nitrobacteraceae</taxon>
        <taxon>Tardiphaga</taxon>
    </lineage>
</organism>
<feature type="domain" description="Leucine-binding protein" evidence="5">
    <location>
        <begin position="24"/>
        <end position="360"/>
    </location>
</feature>
<dbReference type="RefSeq" id="WP_211912181.1">
    <property type="nucleotide sequence ID" value="NZ_CP036498.1"/>
</dbReference>
<dbReference type="PANTHER" id="PTHR30483:SF6">
    <property type="entry name" value="PERIPLASMIC BINDING PROTEIN OF ABC TRANSPORTER FOR NATURAL AMINO ACIDS"/>
    <property type="match status" value="1"/>
</dbReference>
<protein>
    <submittedName>
        <fullName evidence="6">ABC transporter substrate-binding protein</fullName>
    </submittedName>
</protein>